<sequence length="206" mass="23090">MQGDVKPDNIMISKGPLTGRSERKATLIDYNLAYEDGVNSGRARRSGTATYMSAYKLQSAKPQPHHIYDDFESFLWVLVYCATADSKHKKGCSWENSLIYNLHMNGEKMSSRGASKYSVLSLGAKWKAEVQEHFKASFKNSEEFMAMIQEWKAQSNAIHVRRMETENWSPSSAENTEAANMMREQATALASFQGERAVWGDGTGVA</sequence>
<evidence type="ECO:0000313" key="2">
    <source>
        <dbReference type="EMBL" id="KAK4539600.1"/>
    </source>
</evidence>
<dbReference type="EMBL" id="JAVFHQ010000089">
    <property type="protein sequence ID" value="KAK4539600.1"/>
    <property type="molecule type" value="Genomic_DNA"/>
</dbReference>
<dbReference type="PANTHER" id="PTHR38248:SF2">
    <property type="entry name" value="FUNK1 11"/>
    <property type="match status" value="1"/>
</dbReference>
<dbReference type="InterPro" id="IPR040976">
    <property type="entry name" value="Pkinase_fungal"/>
</dbReference>
<reference evidence="2 3" key="1">
    <citation type="submission" date="2021-11" db="EMBL/GenBank/DDBJ databases">
        <title>Black yeast isolated from Biological Soil Crust.</title>
        <authorList>
            <person name="Kurbessoian T."/>
        </authorList>
    </citation>
    <scope>NUCLEOTIDE SEQUENCE [LARGE SCALE GENOMIC DNA]</scope>
    <source>
        <strain evidence="2 3">CCFEE 5522</strain>
    </source>
</reference>
<dbReference type="SUPFAM" id="SSF56112">
    <property type="entry name" value="Protein kinase-like (PK-like)"/>
    <property type="match status" value="1"/>
</dbReference>
<dbReference type="AlphaFoldDB" id="A0AAV9J3Y4"/>
<evidence type="ECO:0000259" key="1">
    <source>
        <dbReference type="Pfam" id="PF17667"/>
    </source>
</evidence>
<feature type="domain" description="Fungal-type protein kinase" evidence="1">
    <location>
        <begin position="2"/>
        <end position="80"/>
    </location>
</feature>
<name>A0AAV9J3Y4_9PEZI</name>
<comment type="caution">
    <text evidence="2">The sequence shown here is derived from an EMBL/GenBank/DDBJ whole genome shotgun (WGS) entry which is preliminary data.</text>
</comment>
<protein>
    <recommendedName>
        <fullName evidence="1">Fungal-type protein kinase domain-containing protein</fullName>
    </recommendedName>
</protein>
<proteinExistence type="predicted"/>
<accession>A0AAV9J3Y4</accession>
<dbReference type="PANTHER" id="PTHR38248">
    <property type="entry name" value="FUNK1 6"/>
    <property type="match status" value="1"/>
</dbReference>
<evidence type="ECO:0000313" key="3">
    <source>
        <dbReference type="Proteomes" id="UP001324427"/>
    </source>
</evidence>
<gene>
    <name evidence="2" type="ORF">LTR36_010536</name>
</gene>
<organism evidence="2 3">
    <name type="scientific">Oleoguttula mirabilis</name>
    <dbReference type="NCBI Taxonomy" id="1507867"/>
    <lineage>
        <taxon>Eukaryota</taxon>
        <taxon>Fungi</taxon>
        <taxon>Dikarya</taxon>
        <taxon>Ascomycota</taxon>
        <taxon>Pezizomycotina</taxon>
        <taxon>Dothideomycetes</taxon>
        <taxon>Dothideomycetidae</taxon>
        <taxon>Mycosphaerellales</taxon>
        <taxon>Teratosphaeriaceae</taxon>
        <taxon>Oleoguttula</taxon>
    </lineage>
</organism>
<dbReference type="InterPro" id="IPR011009">
    <property type="entry name" value="Kinase-like_dom_sf"/>
</dbReference>
<keyword evidence="3" id="KW-1185">Reference proteome</keyword>
<dbReference type="Gene3D" id="1.10.510.10">
    <property type="entry name" value="Transferase(Phosphotransferase) domain 1"/>
    <property type="match status" value="1"/>
</dbReference>
<dbReference type="Pfam" id="PF17667">
    <property type="entry name" value="Pkinase_fungal"/>
    <property type="match status" value="1"/>
</dbReference>
<dbReference type="Proteomes" id="UP001324427">
    <property type="component" value="Unassembled WGS sequence"/>
</dbReference>